<dbReference type="InterPro" id="IPR036397">
    <property type="entry name" value="RNaseH_sf"/>
</dbReference>
<dbReference type="OrthoDB" id="9395371at2759"/>
<dbReference type="AlphaFoldDB" id="A0A7K5RCV2"/>
<feature type="non-terminal residue" evidence="8">
    <location>
        <position position="1"/>
    </location>
</feature>
<name>A0A7K5RCV2_9PASE</name>
<organism evidence="8 9">
    <name type="scientific">Prunella himalayana</name>
    <dbReference type="NCBI Taxonomy" id="670356"/>
    <lineage>
        <taxon>Eukaryota</taxon>
        <taxon>Metazoa</taxon>
        <taxon>Chordata</taxon>
        <taxon>Craniata</taxon>
        <taxon>Vertebrata</taxon>
        <taxon>Euteleostomi</taxon>
        <taxon>Archelosauria</taxon>
        <taxon>Archosauria</taxon>
        <taxon>Dinosauria</taxon>
        <taxon>Saurischia</taxon>
        <taxon>Theropoda</taxon>
        <taxon>Coelurosauria</taxon>
        <taxon>Aves</taxon>
        <taxon>Neognathae</taxon>
        <taxon>Neoaves</taxon>
        <taxon>Telluraves</taxon>
        <taxon>Australaves</taxon>
        <taxon>Passeriformes</taxon>
        <taxon>Passeroidea</taxon>
        <taxon>Prunellidae</taxon>
        <taxon>Prunella</taxon>
    </lineage>
</organism>
<evidence type="ECO:0000313" key="9">
    <source>
        <dbReference type="Proteomes" id="UP000566454"/>
    </source>
</evidence>
<dbReference type="Pfam" id="PF00075">
    <property type="entry name" value="RNase_H"/>
    <property type="match status" value="1"/>
</dbReference>
<evidence type="ECO:0000259" key="7">
    <source>
        <dbReference type="PROSITE" id="PS50879"/>
    </source>
</evidence>
<dbReference type="EMBL" id="VYZK01002153">
    <property type="protein sequence ID" value="NWT77235.1"/>
    <property type="molecule type" value="Genomic_DNA"/>
</dbReference>
<dbReference type="PANTHER" id="PTHR41694">
    <property type="entry name" value="ENDOGENOUS RETROVIRUS GROUP K MEMBER POL PROTEIN"/>
    <property type="match status" value="1"/>
</dbReference>
<evidence type="ECO:0000256" key="5">
    <source>
        <dbReference type="ARBA" id="ARBA00022801"/>
    </source>
</evidence>
<keyword evidence="3" id="KW-0540">Nuclease</keyword>
<evidence type="ECO:0000256" key="3">
    <source>
        <dbReference type="ARBA" id="ARBA00022722"/>
    </source>
</evidence>
<protein>
    <submittedName>
        <fullName evidence="8">PO113 protein</fullName>
    </submittedName>
</protein>
<sequence length="108" mass="12307">KWSWIAKPLREEKPIPNAVTAYTDAGKRSRKAAIVWMQDGCWHQQLLNAMPEDSLQTLELLAVVWAVSNFPGPLNIVSDSLYVVGVVSRIEDAIIKEVQNRRLYELFL</sequence>
<evidence type="ECO:0000256" key="2">
    <source>
        <dbReference type="ARBA" id="ARBA00022695"/>
    </source>
</evidence>
<dbReference type="Proteomes" id="UP000566454">
    <property type="component" value="Unassembled WGS sequence"/>
</dbReference>
<dbReference type="InterPro" id="IPR002156">
    <property type="entry name" value="RNaseH_domain"/>
</dbReference>
<dbReference type="GO" id="GO:0004523">
    <property type="term" value="F:RNA-DNA hybrid ribonuclease activity"/>
    <property type="evidence" value="ECO:0007669"/>
    <property type="project" value="InterPro"/>
</dbReference>
<reference evidence="8 9" key="1">
    <citation type="submission" date="2019-09" db="EMBL/GenBank/DDBJ databases">
        <title>Bird 10,000 Genomes (B10K) Project - Family phase.</title>
        <authorList>
            <person name="Zhang G."/>
        </authorList>
    </citation>
    <scope>NUCLEOTIDE SEQUENCE [LARGE SCALE GENOMIC DNA]</scope>
    <source>
        <strain evidence="8">B10K-DU-013-18</strain>
        <tissue evidence="8">Muscle</tissue>
    </source>
</reference>
<feature type="non-terminal residue" evidence="8">
    <location>
        <position position="108"/>
    </location>
</feature>
<keyword evidence="1" id="KW-0808">Transferase</keyword>
<keyword evidence="6" id="KW-0695">RNA-directed DNA polymerase</keyword>
<keyword evidence="9" id="KW-1185">Reference proteome</keyword>
<dbReference type="GO" id="GO:0035613">
    <property type="term" value="F:RNA stem-loop binding"/>
    <property type="evidence" value="ECO:0007669"/>
    <property type="project" value="TreeGrafter"/>
</dbReference>
<evidence type="ECO:0000256" key="4">
    <source>
        <dbReference type="ARBA" id="ARBA00022759"/>
    </source>
</evidence>
<evidence type="ECO:0000256" key="1">
    <source>
        <dbReference type="ARBA" id="ARBA00022679"/>
    </source>
</evidence>
<gene>
    <name evidence="8" type="primary">Hervk</name>
    <name evidence="8" type="ORF">PRUHIM_R15689</name>
</gene>
<keyword evidence="5" id="KW-0378">Hydrolase</keyword>
<dbReference type="PROSITE" id="PS50879">
    <property type="entry name" value="RNASE_H_1"/>
    <property type="match status" value="1"/>
</dbReference>
<feature type="domain" description="RNase H type-1" evidence="7">
    <location>
        <begin position="15"/>
        <end position="108"/>
    </location>
</feature>
<dbReference type="SUPFAM" id="SSF53098">
    <property type="entry name" value="Ribonuclease H-like"/>
    <property type="match status" value="1"/>
</dbReference>
<dbReference type="PANTHER" id="PTHR41694:SF3">
    <property type="entry name" value="RNA-DIRECTED DNA POLYMERASE-RELATED"/>
    <property type="match status" value="1"/>
</dbReference>
<evidence type="ECO:0000313" key="8">
    <source>
        <dbReference type="EMBL" id="NWT77235.1"/>
    </source>
</evidence>
<keyword evidence="2" id="KW-0548">Nucleotidyltransferase</keyword>
<dbReference type="GO" id="GO:0003964">
    <property type="term" value="F:RNA-directed DNA polymerase activity"/>
    <property type="evidence" value="ECO:0007669"/>
    <property type="project" value="UniProtKB-KW"/>
</dbReference>
<dbReference type="InterPro" id="IPR012337">
    <property type="entry name" value="RNaseH-like_sf"/>
</dbReference>
<evidence type="ECO:0000256" key="6">
    <source>
        <dbReference type="ARBA" id="ARBA00022918"/>
    </source>
</evidence>
<proteinExistence type="predicted"/>
<keyword evidence="4" id="KW-0255">Endonuclease</keyword>
<comment type="caution">
    <text evidence="8">The sequence shown here is derived from an EMBL/GenBank/DDBJ whole genome shotgun (WGS) entry which is preliminary data.</text>
</comment>
<dbReference type="Gene3D" id="3.30.420.10">
    <property type="entry name" value="Ribonuclease H-like superfamily/Ribonuclease H"/>
    <property type="match status" value="1"/>
</dbReference>
<accession>A0A7K5RCV2</accession>